<proteinExistence type="predicted"/>
<reference evidence="1" key="1">
    <citation type="thesis" date="1998" institute="University of Hawaii">
        <title>Molecular phylogenetic analysis of the pan-pacific genus Sargassum (Fucales, Phaeophyceae).</title>
        <authorList>
            <person name="Phillips N.E."/>
        </authorList>
    </citation>
    <scope>NUCLEOTIDE SEQUENCE</scope>
    <source>
        <strain evidence="1">Nep82</strain>
    </source>
</reference>
<name>Q9GIB1_9PHAE</name>
<sequence>LLNILQQIHLILLKYQLKVTKSILSYSLIFTIKEWINEF</sequence>
<dbReference type="AlphaFoldDB" id="Q9GIB1"/>
<gene>
    <name evidence="1" type="primary">rbcL</name>
</gene>
<reference evidence="1" key="2">
    <citation type="journal article" date="2005" name="Phycol. Res.">
        <title>Testing systematic concepts of Sargassum (Fucales, Phaeophyceae) using portions of the rbcLS operon.</title>
        <authorList>
            <person name="Phillips N.E."/>
            <person name="Smith C.M."/>
            <person name="Morden C.W."/>
        </authorList>
    </citation>
    <scope>NUCLEOTIDE SEQUENCE</scope>
    <source>
        <strain evidence="1">Nep82</strain>
    </source>
</reference>
<protein>
    <submittedName>
        <fullName evidence="1">Ribulose-1,5-bisphosphate carboxylase/oxygenase large subunit</fullName>
    </submittedName>
</protein>
<accession>Q9GIB1</accession>
<keyword evidence="1" id="KW-0934">Plastid</keyword>
<organism evidence="1">
    <name type="scientific">Sargassum binderi</name>
    <dbReference type="NCBI Taxonomy" id="127580"/>
    <lineage>
        <taxon>Eukaryota</taxon>
        <taxon>Sar</taxon>
        <taxon>Stramenopiles</taxon>
        <taxon>Ochrophyta</taxon>
        <taxon>PX clade</taxon>
        <taxon>Phaeophyceae</taxon>
        <taxon>Fucales</taxon>
        <taxon>Sargassaceae</taxon>
        <taxon>Sargassum</taxon>
    </lineage>
</organism>
<feature type="non-terminal residue" evidence="1">
    <location>
        <position position="1"/>
    </location>
</feature>
<geneLocation type="chloroplast" evidence="1"/>
<dbReference type="EMBL" id="AF244337">
    <property type="protein sequence ID" value="AAF98099.1"/>
    <property type="molecule type" value="Genomic_DNA"/>
</dbReference>
<evidence type="ECO:0000313" key="1">
    <source>
        <dbReference type="EMBL" id="AAF98099.1"/>
    </source>
</evidence>
<keyword evidence="1" id="KW-0150">Chloroplast</keyword>